<proteinExistence type="predicted"/>
<evidence type="ECO:0000256" key="1">
    <source>
        <dbReference type="SAM" id="SignalP"/>
    </source>
</evidence>
<evidence type="ECO:0000313" key="3">
    <source>
        <dbReference type="Proteomes" id="UP000494165"/>
    </source>
</evidence>
<reference evidence="2 3" key="1">
    <citation type="submission" date="2020-04" db="EMBL/GenBank/DDBJ databases">
        <authorList>
            <person name="Alioto T."/>
            <person name="Alioto T."/>
            <person name="Gomez Garrido J."/>
        </authorList>
    </citation>
    <scope>NUCLEOTIDE SEQUENCE [LARGE SCALE GENOMIC DNA]</scope>
</reference>
<name>A0A8S1C5Z0_9INSE</name>
<feature type="chain" id="PRO_5035870208" description="Secreted protein" evidence="1">
    <location>
        <begin position="18"/>
        <end position="127"/>
    </location>
</feature>
<comment type="caution">
    <text evidence="2">The sequence shown here is derived from an EMBL/GenBank/DDBJ whole genome shotgun (WGS) entry which is preliminary data.</text>
</comment>
<sequence length="127" mass="13882">MFFVCVAVAIHTTLQSASTVLQQQQQSNKTTQRIAVVAGDVTRNSIIFFNYAEGIEPACRTVLFLFPTHLGLTKELLPLSAGLSLPSVSAATKCPNNQQQLAAFSKIRENESERAARRESRGRLACT</sequence>
<dbReference type="EMBL" id="CADEPI010000024">
    <property type="protein sequence ID" value="CAB3366262.1"/>
    <property type="molecule type" value="Genomic_DNA"/>
</dbReference>
<evidence type="ECO:0008006" key="4">
    <source>
        <dbReference type="Google" id="ProtNLM"/>
    </source>
</evidence>
<keyword evidence="1" id="KW-0732">Signal</keyword>
<feature type="signal peptide" evidence="1">
    <location>
        <begin position="1"/>
        <end position="17"/>
    </location>
</feature>
<protein>
    <recommendedName>
        <fullName evidence="4">Secreted protein</fullName>
    </recommendedName>
</protein>
<dbReference type="Proteomes" id="UP000494165">
    <property type="component" value="Unassembled WGS sequence"/>
</dbReference>
<gene>
    <name evidence="2" type="ORF">CLODIP_2_CD01544</name>
</gene>
<accession>A0A8S1C5Z0</accession>
<evidence type="ECO:0000313" key="2">
    <source>
        <dbReference type="EMBL" id="CAB3366262.1"/>
    </source>
</evidence>
<organism evidence="2 3">
    <name type="scientific">Cloeon dipterum</name>
    <dbReference type="NCBI Taxonomy" id="197152"/>
    <lineage>
        <taxon>Eukaryota</taxon>
        <taxon>Metazoa</taxon>
        <taxon>Ecdysozoa</taxon>
        <taxon>Arthropoda</taxon>
        <taxon>Hexapoda</taxon>
        <taxon>Insecta</taxon>
        <taxon>Pterygota</taxon>
        <taxon>Palaeoptera</taxon>
        <taxon>Ephemeroptera</taxon>
        <taxon>Pisciforma</taxon>
        <taxon>Baetidae</taxon>
        <taxon>Cloeon</taxon>
    </lineage>
</organism>
<dbReference type="AlphaFoldDB" id="A0A8S1C5Z0"/>
<keyword evidence="3" id="KW-1185">Reference proteome</keyword>